<evidence type="ECO:0000256" key="1">
    <source>
        <dbReference type="ARBA" id="ARBA00004141"/>
    </source>
</evidence>
<keyword evidence="2 6" id="KW-0812">Transmembrane</keyword>
<reference evidence="9" key="1">
    <citation type="submission" date="2016-07" db="EMBL/GenBank/DDBJ databases">
        <title>Sequence Frankia sp. strain CcI1.17.</title>
        <authorList>
            <person name="Ghodhbane-Gtari F."/>
            <person name="Swanson E."/>
            <person name="Gueddou A."/>
            <person name="Morris K."/>
            <person name="Hezbri K."/>
            <person name="Ktari A."/>
            <person name="Nouioui I."/>
            <person name="Abebe-Akele F."/>
            <person name="Simpson S."/>
            <person name="Thomas K."/>
            <person name="Gtari M."/>
            <person name="Tisa L.S."/>
            <person name="Hurst S."/>
        </authorList>
    </citation>
    <scope>NUCLEOTIDE SEQUENCE [LARGE SCALE GENOMIC DNA]</scope>
    <source>
        <strain evidence="9">Cc1.17</strain>
    </source>
</reference>
<evidence type="ECO:0000259" key="7">
    <source>
        <dbReference type="Pfam" id="PF14378"/>
    </source>
</evidence>
<dbReference type="InterPro" id="IPR026841">
    <property type="entry name" value="Aur1/Ipt1"/>
</dbReference>
<evidence type="ECO:0000256" key="5">
    <source>
        <dbReference type="SAM" id="MobiDB-lite"/>
    </source>
</evidence>
<evidence type="ECO:0000256" key="4">
    <source>
        <dbReference type="ARBA" id="ARBA00023136"/>
    </source>
</evidence>
<dbReference type="Pfam" id="PF14378">
    <property type="entry name" value="PAP2_3"/>
    <property type="match status" value="1"/>
</dbReference>
<feature type="region of interest" description="Disordered" evidence="5">
    <location>
        <begin position="1"/>
        <end position="42"/>
    </location>
</feature>
<dbReference type="InterPro" id="IPR052185">
    <property type="entry name" value="IPC_Synthase-Related"/>
</dbReference>
<sequence>MDRTSRKDQLDEDVDPGGEPGHGNAPGRNGQPGHSGGPAGDQVRGRWRRRLISPTTGLPHLWVEAVMLVTLYYTYTATRGAADSSEAGATRLGWDILHLQERLGLDIELGLNRWLQGVPALAVLCCYYYATLHFVVTPALLVWMYRRHPGRYVRARWTLVFTTLISLCGFFLFPTAPPRLLPGTSYVDTMSHFEAWGWWSGGASAAPDGLEGLANQYAAMPSLHCAWALWCGVLLARFARTPVVRVLGCLYPAATVFIVMATSNHYILDAVAGWAVLGVSALLALAVTARRGVRRPDSSPPPPADGSRSPVAGAPPAATEATEPERVALTAAEPGGRAGAEVEAEAVTRPPGGDPADGGAATAHSGELPAARLPAAQHPTGRPAPTRTRLSEA</sequence>
<feature type="transmembrane region" description="Helical" evidence="6">
    <location>
        <begin position="243"/>
        <end position="261"/>
    </location>
</feature>
<keyword evidence="4 6" id="KW-0472">Membrane</keyword>
<feature type="domain" description="Inositolphosphotransferase Aur1/Ipt1" evidence="7">
    <location>
        <begin position="95"/>
        <end position="283"/>
    </location>
</feature>
<evidence type="ECO:0000256" key="6">
    <source>
        <dbReference type="SAM" id="Phobius"/>
    </source>
</evidence>
<dbReference type="EMBL" id="MBLM01000002">
    <property type="protein sequence ID" value="OHV46166.1"/>
    <property type="molecule type" value="Genomic_DNA"/>
</dbReference>
<keyword evidence="3 6" id="KW-1133">Transmembrane helix</keyword>
<comment type="caution">
    <text evidence="8">The sequence shown here is derived from an EMBL/GenBank/DDBJ whole genome shotgun (WGS) entry which is preliminary data.</text>
</comment>
<dbReference type="PANTHER" id="PTHR31310:SF7">
    <property type="entry name" value="PA-PHOSPHATASE RELATED-FAMILY PROTEIN DDB_G0268928"/>
    <property type="match status" value="1"/>
</dbReference>
<proteinExistence type="predicted"/>
<feature type="transmembrane region" description="Helical" evidence="6">
    <location>
        <begin position="217"/>
        <end position="236"/>
    </location>
</feature>
<dbReference type="GO" id="GO:0016020">
    <property type="term" value="C:membrane"/>
    <property type="evidence" value="ECO:0007669"/>
    <property type="project" value="UniProtKB-SubCell"/>
</dbReference>
<dbReference type="PANTHER" id="PTHR31310">
    <property type="match status" value="1"/>
</dbReference>
<feature type="region of interest" description="Disordered" evidence="5">
    <location>
        <begin position="291"/>
        <end position="393"/>
    </location>
</feature>
<feature type="compositionally biased region" description="Low complexity" evidence="5">
    <location>
        <begin position="305"/>
        <end position="321"/>
    </location>
</feature>
<dbReference type="AlphaFoldDB" id="A0A1S1RJ59"/>
<dbReference type="OrthoDB" id="5241565at2"/>
<accession>A0A1S1RJ59</accession>
<evidence type="ECO:0000256" key="2">
    <source>
        <dbReference type="ARBA" id="ARBA00022692"/>
    </source>
</evidence>
<keyword evidence="9" id="KW-1185">Reference proteome</keyword>
<dbReference type="RefSeq" id="WP_071081720.1">
    <property type="nucleotide sequence ID" value="NZ_MBLM01000002.1"/>
</dbReference>
<evidence type="ECO:0000256" key="3">
    <source>
        <dbReference type="ARBA" id="ARBA00022989"/>
    </source>
</evidence>
<dbReference type="Proteomes" id="UP000179627">
    <property type="component" value="Unassembled WGS sequence"/>
</dbReference>
<comment type="subcellular location">
    <subcellularLocation>
        <location evidence="1">Membrane</location>
        <topology evidence="1">Multi-pass membrane protein</topology>
    </subcellularLocation>
</comment>
<dbReference type="CDD" id="cd03386">
    <property type="entry name" value="PAP2_Aur1_like"/>
    <property type="match status" value="1"/>
</dbReference>
<evidence type="ECO:0000313" key="8">
    <source>
        <dbReference type="EMBL" id="OHV46166.1"/>
    </source>
</evidence>
<evidence type="ECO:0000313" key="9">
    <source>
        <dbReference type="Proteomes" id="UP000179627"/>
    </source>
</evidence>
<organism evidence="8 9">
    <name type="scientific">Parafrankia colletiae</name>
    <dbReference type="NCBI Taxonomy" id="573497"/>
    <lineage>
        <taxon>Bacteria</taxon>
        <taxon>Bacillati</taxon>
        <taxon>Actinomycetota</taxon>
        <taxon>Actinomycetes</taxon>
        <taxon>Frankiales</taxon>
        <taxon>Frankiaceae</taxon>
        <taxon>Parafrankia</taxon>
    </lineage>
</organism>
<gene>
    <name evidence="8" type="ORF">CC117_00415</name>
</gene>
<feature type="compositionally biased region" description="Low complexity" evidence="5">
    <location>
        <begin position="331"/>
        <end position="341"/>
    </location>
</feature>
<feature type="transmembrane region" description="Helical" evidence="6">
    <location>
        <begin position="267"/>
        <end position="289"/>
    </location>
</feature>
<feature type="transmembrane region" description="Helical" evidence="6">
    <location>
        <begin position="157"/>
        <end position="176"/>
    </location>
</feature>
<feature type="transmembrane region" description="Helical" evidence="6">
    <location>
        <begin position="56"/>
        <end position="75"/>
    </location>
</feature>
<name>A0A1S1RJ59_9ACTN</name>
<feature type="transmembrane region" description="Helical" evidence="6">
    <location>
        <begin position="120"/>
        <end position="145"/>
    </location>
</feature>
<protein>
    <recommendedName>
        <fullName evidence="7">Inositolphosphotransferase Aur1/Ipt1 domain-containing protein</fullName>
    </recommendedName>
</protein>